<comment type="subcellular location">
    <subcellularLocation>
        <location evidence="1">Nucleus</location>
    </subcellularLocation>
</comment>
<dbReference type="Proteomes" id="UP000814176">
    <property type="component" value="Unassembled WGS sequence"/>
</dbReference>
<dbReference type="PANTHER" id="PTHR13348">
    <property type="entry name" value="RIBONUCLEASE P SUBUNIT P29"/>
    <property type="match status" value="1"/>
</dbReference>
<accession>A0ABQ8KUW5</accession>
<name>A0ABQ8KUW5_9APHY</name>
<sequence>MSAISRHEDIYTETRPITTQRVKLNSTTPFTPTYVKDHVLRSANPIQTYASRVKGRQILLENPAGTSRTKRLREDKKARRLSDKAKKATGAAPRRDVRQASFWRLKQQETKFQLFLPLHALWMGYMTELLALPPAPSGANNQPITEAIPNSAAMHAKLVKADFHGSIMAVRQSKNPCLVGLSGIVIHETENAFKIVTRNNQLKLVPKQNSVFAFAVPLYARGDPPEQGISGMTAPDNSAALVPVDVGSTHADHASTVFDSPYLEFELHGNQFCFRAAERAGRKFKHKETIEL</sequence>
<evidence type="ECO:0000256" key="1">
    <source>
        <dbReference type="ARBA" id="ARBA00004123"/>
    </source>
</evidence>
<dbReference type="HAMAP" id="MF_00754">
    <property type="entry name" value="RNase_P_1"/>
    <property type="match status" value="1"/>
</dbReference>
<evidence type="ECO:0000256" key="6">
    <source>
        <dbReference type="ARBA" id="ARBA00022759"/>
    </source>
</evidence>
<evidence type="ECO:0000256" key="2">
    <source>
        <dbReference type="ARBA" id="ARBA00006181"/>
    </source>
</evidence>
<dbReference type="GeneID" id="72003142"/>
<keyword evidence="7" id="KW-0378">Hydrolase</keyword>
<evidence type="ECO:0000256" key="5">
    <source>
        <dbReference type="ARBA" id="ARBA00022722"/>
    </source>
</evidence>
<keyword evidence="6" id="KW-0255">Endonuclease</keyword>
<reference evidence="9 10" key="1">
    <citation type="journal article" date="2021" name="Environ. Microbiol.">
        <title>Gene family expansions and transcriptome signatures uncover fungal adaptations to wood decay.</title>
        <authorList>
            <person name="Hage H."/>
            <person name="Miyauchi S."/>
            <person name="Viragh M."/>
            <person name="Drula E."/>
            <person name="Min B."/>
            <person name="Chaduli D."/>
            <person name="Navarro D."/>
            <person name="Favel A."/>
            <person name="Norest M."/>
            <person name="Lesage-Meessen L."/>
            <person name="Balint B."/>
            <person name="Merenyi Z."/>
            <person name="de Eugenio L."/>
            <person name="Morin E."/>
            <person name="Martinez A.T."/>
            <person name="Baldrian P."/>
            <person name="Stursova M."/>
            <person name="Martinez M.J."/>
            <person name="Novotny C."/>
            <person name="Magnuson J.K."/>
            <person name="Spatafora J.W."/>
            <person name="Maurice S."/>
            <person name="Pangilinan J."/>
            <person name="Andreopoulos W."/>
            <person name="LaButti K."/>
            <person name="Hundley H."/>
            <person name="Na H."/>
            <person name="Kuo A."/>
            <person name="Barry K."/>
            <person name="Lipzen A."/>
            <person name="Henrissat B."/>
            <person name="Riley R."/>
            <person name="Ahrendt S."/>
            <person name="Nagy L.G."/>
            <person name="Grigoriev I.V."/>
            <person name="Martin F."/>
            <person name="Rosso M.N."/>
        </authorList>
    </citation>
    <scope>NUCLEOTIDE SEQUENCE [LARGE SCALE GENOMIC DNA]</scope>
    <source>
        <strain evidence="9 10">CIRM-BRFM 1785</strain>
    </source>
</reference>
<dbReference type="InterPro" id="IPR023538">
    <property type="entry name" value="RNP1"/>
</dbReference>
<keyword evidence="5" id="KW-0540">Nuclease</keyword>
<organism evidence="9 10">
    <name type="scientific">Rhodofomes roseus</name>
    <dbReference type="NCBI Taxonomy" id="34475"/>
    <lineage>
        <taxon>Eukaryota</taxon>
        <taxon>Fungi</taxon>
        <taxon>Dikarya</taxon>
        <taxon>Basidiomycota</taxon>
        <taxon>Agaricomycotina</taxon>
        <taxon>Agaricomycetes</taxon>
        <taxon>Polyporales</taxon>
        <taxon>Rhodofomes</taxon>
    </lineage>
</organism>
<dbReference type="InterPro" id="IPR036980">
    <property type="entry name" value="RNase_P/MRP_Rpp29_sf"/>
</dbReference>
<protein>
    <submittedName>
        <fullName evidence="9">RNase P/MRP, p29 subunit</fullName>
    </submittedName>
</protein>
<evidence type="ECO:0000313" key="9">
    <source>
        <dbReference type="EMBL" id="KAH9842811.1"/>
    </source>
</evidence>
<proteinExistence type="inferred from homology"/>
<dbReference type="RefSeq" id="XP_047783858.1">
    <property type="nucleotide sequence ID" value="XM_047922410.1"/>
</dbReference>
<dbReference type="InterPro" id="IPR016848">
    <property type="entry name" value="RNase_P/MRP_Rpp29-subunit"/>
</dbReference>
<gene>
    <name evidence="9" type="ORF">C8Q71DRAFT_734675</name>
</gene>
<dbReference type="Gene3D" id="2.30.30.210">
    <property type="entry name" value="Ribonuclease P/MRP, subunit p29"/>
    <property type="match status" value="1"/>
</dbReference>
<dbReference type="Pfam" id="PF01868">
    <property type="entry name" value="RNase_P-MRP_p29"/>
    <property type="match status" value="1"/>
</dbReference>
<evidence type="ECO:0000256" key="7">
    <source>
        <dbReference type="ARBA" id="ARBA00022801"/>
    </source>
</evidence>
<keyword evidence="4" id="KW-0819">tRNA processing</keyword>
<keyword evidence="10" id="KW-1185">Reference proteome</keyword>
<evidence type="ECO:0000256" key="3">
    <source>
        <dbReference type="ARBA" id="ARBA00022490"/>
    </source>
</evidence>
<comment type="caution">
    <text evidence="9">The sequence shown here is derived from an EMBL/GenBank/DDBJ whole genome shotgun (WGS) entry which is preliminary data.</text>
</comment>
<dbReference type="SUPFAM" id="SSF101744">
    <property type="entry name" value="Rof/RNase P subunit-like"/>
    <property type="match status" value="1"/>
</dbReference>
<comment type="similarity">
    <text evidence="2">Belongs to the eukaryotic/archaeal RNase P protein component 1 family.</text>
</comment>
<feature type="compositionally biased region" description="Basic and acidic residues" evidence="8">
    <location>
        <begin position="72"/>
        <end position="86"/>
    </location>
</feature>
<feature type="region of interest" description="Disordered" evidence="8">
    <location>
        <begin position="60"/>
        <end position="93"/>
    </location>
</feature>
<keyword evidence="3" id="KW-0963">Cytoplasm</keyword>
<dbReference type="SMART" id="SM00538">
    <property type="entry name" value="POP4"/>
    <property type="match status" value="1"/>
</dbReference>
<dbReference type="EMBL" id="JADCUA010000002">
    <property type="protein sequence ID" value="KAH9842811.1"/>
    <property type="molecule type" value="Genomic_DNA"/>
</dbReference>
<evidence type="ECO:0000256" key="4">
    <source>
        <dbReference type="ARBA" id="ARBA00022694"/>
    </source>
</evidence>
<dbReference type="PANTHER" id="PTHR13348:SF0">
    <property type="entry name" value="RIBONUCLEASE P PROTEIN SUBUNIT P29"/>
    <property type="match status" value="1"/>
</dbReference>
<dbReference type="InterPro" id="IPR002730">
    <property type="entry name" value="Rpp29/RNP1"/>
</dbReference>
<evidence type="ECO:0000313" key="10">
    <source>
        <dbReference type="Proteomes" id="UP000814176"/>
    </source>
</evidence>
<evidence type="ECO:0000256" key="8">
    <source>
        <dbReference type="SAM" id="MobiDB-lite"/>
    </source>
</evidence>
<dbReference type="InterPro" id="IPR023534">
    <property type="entry name" value="Rof/RNase_P-like"/>
</dbReference>